<accession>A0A0G0PSS5</accession>
<name>A0A0G0PSS5_9BACT</name>
<dbReference type="InterPro" id="IPR011761">
    <property type="entry name" value="ATP-grasp"/>
</dbReference>
<keyword evidence="3" id="KW-0547">Nucleotide-binding</keyword>
<evidence type="ECO:0000256" key="3">
    <source>
        <dbReference type="PROSITE-ProRule" id="PRU00409"/>
    </source>
</evidence>
<dbReference type="AlphaFoldDB" id="A0A0G0PSS5"/>
<dbReference type="PANTHER" id="PTHR23132:SF23">
    <property type="entry name" value="D-ALANINE--D-ALANINE LIGASE B"/>
    <property type="match status" value="1"/>
</dbReference>
<dbReference type="Gene3D" id="3.30.470.20">
    <property type="entry name" value="ATP-grasp fold, B domain"/>
    <property type="match status" value="1"/>
</dbReference>
<evidence type="ECO:0000313" key="6">
    <source>
        <dbReference type="Proteomes" id="UP000034137"/>
    </source>
</evidence>
<evidence type="ECO:0000313" key="5">
    <source>
        <dbReference type="EMBL" id="KKR30973.1"/>
    </source>
</evidence>
<sequence length="312" mass="35522">MKKINLAVIFYGDKSQIKINESQFKDLQNNLIDFNLKKYDLNKFEQNTLLRDFKAGIIDIVLKNSYGRGHEALIESFLELNNIPYLGSNSETTFLGTSKFLAKEIFRLHNLPIAEDVFVDKIIWQKNNKIILNSIKQKIHYPCIVKDSSGTDSRGIFVSKSEAELTRILNKNLNHKNSFLVEKYISDPYEVTCMVVGNEKPLAYEPIGVNNNVKGLLTADMKDNNSSIVLEIPTKLPKKIVKEIKTIAQKAHEALGCKTFSRSDILVKNGKLYLLEVDVHPGFRINSATTVSAKFTKQNLNNLFLKFYNLTK</sequence>
<organism evidence="5 6">
    <name type="scientific">Candidatus Falkowbacteria bacterium GW2011_GWF2_39_8</name>
    <dbReference type="NCBI Taxonomy" id="1618642"/>
    <lineage>
        <taxon>Bacteria</taxon>
        <taxon>Candidatus Falkowiibacteriota</taxon>
    </lineage>
</organism>
<dbReference type="EMBL" id="LBXO01000078">
    <property type="protein sequence ID" value="KKR30973.1"/>
    <property type="molecule type" value="Genomic_DNA"/>
</dbReference>
<keyword evidence="3" id="KW-0067">ATP-binding</keyword>
<dbReference type="PANTHER" id="PTHR23132">
    <property type="entry name" value="D-ALANINE--D-ALANINE LIGASE"/>
    <property type="match status" value="1"/>
</dbReference>
<evidence type="ECO:0000256" key="1">
    <source>
        <dbReference type="ARBA" id="ARBA00010871"/>
    </source>
</evidence>
<dbReference type="GO" id="GO:0005524">
    <property type="term" value="F:ATP binding"/>
    <property type="evidence" value="ECO:0007669"/>
    <property type="project" value="UniProtKB-UniRule"/>
</dbReference>
<dbReference type="Gene3D" id="3.30.1490.20">
    <property type="entry name" value="ATP-grasp fold, A domain"/>
    <property type="match status" value="1"/>
</dbReference>
<gene>
    <name evidence="5" type="ORF">UT64_C0078G0003</name>
</gene>
<comment type="caution">
    <text evidence="5">The sequence shown here is derived from an EMBL/GenBank/DDBJ whole genome shotgun (WGS) entry which is preliminary data.</text>
</comment>
<evidence type="ECO:0000256" key="2">
    <source>
        <dbReference type="ARBA" id="ARBA00022598"/>
    </source>
</evidence>
<dbReference type="SUPFAM" id="SSF56059">
    <property type="entry name" value="Glutathione synthetase ATP-binding domain-like"/>
    <property type="match status" value="1"/>
</dbReference>
<dbReference type="GO" id="GO:0046872">
    <property type="term" value="F:metal ion binding"/>
    <property type="evidence" value="ECO:0007669"/>
    <property type="project" value="InterPro"/>
</dbReference>
<protein>
    <submittedName>
        <fullName evidence="5">D-alanine-D-alanine ligase</fullName>
    </submittedName>
</protein>
<keyword evidence="2 5" id="KW-0436">Ligase</keyword>
<dbReference type="InterPro" id="IPR013815">
    <property type="entry name" value="ATP_grasp_subdomain_1"/>
</dbReference>
<dbReference type="Pfam" id="PF07478">
    <property type="entry name" value="Dala_Dala_lig_C"/>
    <property type="match status" value="1"/>
</dbReference>
<evidence type="ECO:0000259" key="4">
    <source>
        <dbReference type="PROSITE" id="PS50975"/>
    </source>
</evidence>
<comment type="similarity">
    <text evidence="1">Belongs to the D-alanine--D-alanine ligase family.</text>
</comment>
<proteinExistence type="inferred from homology"/>
<feature type="domain" description="ATP-grasp" evidence="4">
    <location>
        <begin position="103"/>
        <end position="309"/>
    </location>
</feature>
<dbReference type="PROSITE" id="PS50975">
    <property type="entry name" value="ATP_GRASP"/>
    <property type="match status" value="1"/>
</dbReference>
<dbReference type="InterPro" id="IPR011095">
    <property type="entry name" value="Dala_Dala_lig_C"/>
</dbReference>
<dbReference type="GO" id="GO:0008716">
    <property type="term" value="F:D-alanine-D-alanine ligase activity"/>
    <property type="evidence" value="ECO:0007669"/>
    <property type="project" value="InterPro"/>
</dbReference>
<dbReference type="Proteomes" id="UP000034137">
    <property type="component" value="Unassembled WGS sequence"/>
</dbReference>
<reference evidence="5 6" key="1">
    <citation type="journal article" date="2015" name="Nature">
        <title>rRNA introns, odd ribosomes, and small enigmatic genomes across a large radiation of phyla.</title>
        <authorList>
            <person name="Brown C.T."/>
            <person name="Hug L.A."/>
            <person name="Thomas B.C."/>
            <person name="Sharon I."/>
            <person name="Castelle C.J."/>
            <person name="Singh A."/>
            <person name="Wilkins M.J."/>
            <person name="Williams K.H."/>
            <person name="Banfield J.F."/>
        </authorList>
    </citation>
    <scope>NUCLEOTIDE SEQUENCE [LARGE SCALE GENOMIC DNA]</scope>
</reference>